<organism evidence="1 3">
    <name type="scientific">Cucumis melo var. makuwa</name>
    <name type="common">Oriental melon</name>
    <dbReference type="NCBI Taxonomy" id="1194695"/>
    <lineage>
        <taxon>Eukaryota</taxon>
        <taxon>Viridiplantae</taxon>
        <taxon>Streptophyta</taxon>
        <taxon>Embryophyta</taxon>
        <taxon>Tracheophyta</taxon>
        <taxon>Spermatophyta</taxon>
        <taxon>Magnoliopsida</taxon>
        <taxon>eudicotyledons</taxon>
        <taxon>Gunneridae</taxon>
        <taxon>Pentapetalae</taxon>
        <taxon>rosids</taxon>
        <taxon>fabids</taxon>
        <taxon>Cucurbitales</taxon>
        <taxon>Cucurbitaceae</taxon>
        <taxon>Benincaseae</taxon>
        <taxon>Cucumis</taxon>
    </lineage>
</organism>
<sequence>MLSTVIRSTLGYPAFTVGMITDIPEVRPFWFSVTRERRTTQPTAPGGEESSSRCQTFPYELLGKISLLFLESLLSVE</sequence>
<gene>
    <name evidence="2" type="ORF">E5676_scaffold863G001600</name>
    <name evidence="1" type="ORF">E6C27_scaffold348G00160</name>
</gene>
<dbReference type="Proteomes" id="UP000321393">
    <property type="component" value="Unassembled WGS sequence"/>
</dbReference>
<accession>A0A5A7V5K2</accession>
<evidence type="ECO:0000313" key="2">
    <source>
        <dbReference type="EMBL" id="TYK03775.1"/>
    </source>
</evidence>
<proteinExistence type="predicted"/>
<dbReference type="OrthoDB" id="785457at2759"/>
<dbReference type="Proteomes" id="UP000321947">
    <property type="component" value="Unassembled WGS sequence"/>
</dbReference>
<dbReference type="EMBL" id="SSTD01014872">
    <property type="protein sequence ID" value="TYK03775.1"/>
    <property type="molecule type" value="Genomic_DNA"/>
</dbReference>
<comment type="caution">
    <text evidence="1">The sequence shown here is derived from an EMBL/GenBank/DDBJ whole genome shotgun (WGS) entry which is preliminary data.</text>
</comment>
<dbReference type="AlphaFoldDB" id="A0A5A7V5K2"/>
<evidence type="ECO:0000313" key="1">
    <source>
        <dbReference type="EMBL" id="KAA0061105.1"/>
    </source>
</evidence>
<evidence type="ECO:0000313" key="4">
    <source>
        <dbReference type="Proteomes" id="UP000321947"/>
    </source>
</evidence>
<reference evidence="3 4" key="1">
    <citation type="submission" date="2019-08" db="EMBL/GenBank/DDBJ databases">
        <title>Draft genome sequences of two oriental melons (Cucumis melo L. var makuwa).</title>
        <authorList>
            <person name="Kwon S.-Y."/>
        </authorList>
    </citation>
    <scope>NUCLEOTIDE SEQUENCE [LARGE SCALE GENOMIC DNA]</scope>
    <source>
        <strain evidence="4">cv. Chang Bougi</strain>
        <strain evidence="3">cv. SW 3</strain>
        <tissue evidence="1">Leaf</tissue>
    </source>
</reference>
<name>A0A5A7V5K2_CUCMM</name>
<dbReference type="EMBL" id="SSTE01005078">
    <property type="protein sequence ID" value="KAA0061105.1"/>
    <property type="molecule type" value="Genomic_DNA"/>
</dbReference>
<evidence type="ECO:0000313" key="3">
    <source>
        <dbReference type="Proteomes" id="UP000321393"/>
    </source>
</evidence>
<protein>
    <submittedName>
        <fullName evidence="1">Uncharacterized protein</fullName>
    </submittedName>
</protein>